<protein>
    <submittedName>
        <fullName evidence="1">Uncharacterized protein</fullName>
    </submittedName>
</protein>
<dbReference type="HOGENOM" id="CLU_060799_0_0_1"/>
<keyword evidence="2" id="KW-1185">Reference proteome</keyword>
<dbReference type="EMBL" id="KN822075">
    <property type="protein sequence ID" value="KIM59330.1"/>
    <property type="molecule type" value="Genomic_DNA"/>
</dbReference>
<accession>A0A0C3DF44</accession>
<dbReference type="Proteomes" id="UP000053989">
    <property type="component" value="Unassembled WGS sequence"/>
</dbReference>
<organism evidence="1 2">
    <name type="scientific">Scleroderma citrinum Foug A</name>
    <dbReference type="NCBI Taxonomy" id="1036808"/>
    <lineage>
        <taxon>Eukaryota</taxon>
        <taxon>Fungi</taxon>
        <taxon>Dikarya</taxon>
        <taxon>Basidiomycota</taxon>
        <taxon>Agaricomycotina</taxon>
        <taxon>Agaricomycetes</taxon>
        <taxon>Agaricomycetidae</taxon>
        <taxon>Boletales</taxon>
        <taxon>Sclerodermatineae</taxon>
        <taxon>Sclerodermataceae</taxon>
        <taxon>Scleroderma</taxon>
    </lineage>
</organism>
<sequence length="275" mass="30115">MSSTWNPGPVRSLPLSPVLNLFVTPPHAPARNVTPGRAVTPDHPLPSQYPPLPCLPLKSAGSSIMGAIDIQVTVTKILYKDYGNALIDSFCSFLGRKEAELEIRNQSFRRGFDSKAWTGQMEELAQFARKGMREADYLLKHRTPAFRRMMNRARVSLSISPSLARHLTADGEISYSLSDSPLPELTPSAPNTPSLRSLTPCSFHSQLAANFTTSSPAVESSPMLIPLADIGVSAATPSDTGPLTMTKLVSQYMEDLLTREFCQVPLDEEMLNEDI</sequence>
<dbReference type="InParanoid" id="A0A0C3DF44"/>
<reference evidence="1 2" key="1">
    <citation type="submission" date="2014-04" db="EMBL/GenBank/DDBJ databases">
        <authorList>
            <consortium name="DOE Joint Genome Institute"/>
            <person name="Kuo A."/>
            <person name="Kohler A."/>
            <person name="Nagy L.G."/>
            <person name="Floudas D."/>
            <person name="Copeland A."/>
            <person name="Barry K.W."/>
            <person name="Cichocki N."/>
            <person name="Veneault-Fourrey C."/>
            <person name="LaButti K."/>
            <person name="Lindquist E.A."/>
            <person name="Lipzen A."/>
            <person name="Lundell T."/>
            <person name="Morin E."/>
            <person name="Murat C."/>
            <person name="Sun H."/>
            <person name="Tunlid A."/>
            <person name="Henrissat B."/>
            <person name="Grigoriev I.V."/>
            <person name="Hibbett D.S."/>
            <person name="Martin F."/>
            <person name="Nordberg H.P."/>
            <person name="Cantor M.N."/>
            <person name="Hua S.X."/>
        </authorList>
    </citation>
    <scope>NUCLEOTIDE SEQUENCE [LARGE SCALE GENOMIC DNA]</scope>
    <source>
        <strain evidence="1 2">Foug A</strain>
    </source>
</reference>
<evidence type="ECO:0000313" key="1">
    <source>
        <dbReference type="EMBL" id="KIM59330.1"/>
    </source>
</evidence>
<dbReference type="AlphaFoldDB" id="A0A0C3DF44"/>
<proteinExistence type="predicted"/>
<evidence type="ECO:0000313" key="2">
    <source>
        <dbReference type="Proteomes" id="UP000053989"/>
    </source>
</evidence>
<gene>
    <name evidence="1" type="ORF">SCLCIDRAFT_27433</name>
</gene>
<name>A0A0C3DF44_9AGAM</name>
<reference evidence="2" key="2">
    <citation type="submission" date="2015-01" db="EMBL/GenBank/DDBJ databases">
        <title>Evolutionary Origins and Diversification of the Mycorrhizal Mutualists.</title>
        <authorList>
            <consortium name="DOE Joint Genome Institute"/>
            <consortium name="Mycorrhizal Genomics Consortium"/>
            <person name="Kohler A."/>
            <person name="Kuo A."/>
            <person name="Nagy L.G."/>
            <person name="Floudas D."/>
            <person name="Copeland A."/>
            <person name="Barry K.W."/>
            <person name="Cichocki N."/>
            <person name="Veneault-Fourrey C."/>
            <person name="LaButti K."/>
            <person name="Lindquist E.A."/>
            <person name="Lipzen A."/>
            <person name="Lundell T."/>
            <person name="Morin E."/>
            <person name="Murat C."/>
            <person name="Riley R."/>
            <person name="Ohm R."/>
            <person name="Sun H."/>
            <person name="Tunlid A."/>
            <person name="Henrissat B."/>
            <person name="Grigoriev I.V."/>
            <person name="Hibbett D.S."/>
            <person name="Martin F."/>
        </authorList>
    </citation>
    <scope>NUCLEOTIDE SEQUENCE [LARGE SCALE GENOMIC DNA]</scope>
    <source>
        <strain evidence="2">Foug A</strain>
    </source>
</reference>